<dbReference type="RefSeq" id="WP_274151472.1">
    <property type="nucleotide sequence ID" value="NZ_CP117811.1"/>
</dbReference>
<evidence type="ECO:0000259" key="11">
    <source>
        <dbReference type="Pfam" id="PF00593"/>
    </source>
</evidence>
<dbReference type="InterPro" id="IPR039426">
    <property type="entry name" value="TonB-dep_rcpt-like"/>
</dbReference>
<evidence type="ECO:0000256" key="10">
    <source>
        <dbReference type="SAM" id="MobiDB-lite"/>
    </source>
</evidence>
<gene>
    <name evidence="13" type="ORF">PQO03_04530</name>
</gene>
<feature type="domain" description="TonB-dependent receptor plug" evidence="12">
    <location>
        <begin position="53"/>
        <end position="160"/>
    </location>
</feature>
<keyword evidence="3 8" id="KW-1134">Transmembrane beta strand</keyword>
<accession>A0ABY7VTX7</accession>
<proteinExistence type="inferred from homology"/>
<evidence type="ECO:0000256" key="2">
    <source>
        <dbReference type="ARBA" id="ARBA00022448"/>
    </source>
</evidence>
<evidence type="ECO:0000313" key="13">
    <source>
        <dbReference type="EMBL" id="WDE97219.1"/>
    </source>
</evidence>
<evidence type="ECO:0000256" key="5">
    <source>
        <dbReference type="ARBA" id="ARBA00023077"/>
    </source>
</evidence>
<feature type="compositionally biased region" description="Low complexity" evidence="10">
    <location>
        <begin position="24"/>
        <end position="39"/>
    </location>
</feature>
<evidence type="ECO:0000256" key="9">
    <source>
        <dbReference type="RuleBase" id="RU003357"/>
    </source>
</evidence>
<evidence type="ECO:0000256" key="4">
    <source>
        <dbReference type="ARBA" id="ARBA00022692"/>
    </source>
</evidence>
<dbReference type="EMBL" id="CP117811">
    <property type="protein sequence ID" value="WDE97219.1"/>
    <property type="molecule type" value="Genomic_DNA"/>
</dbReference>
<keyword evidence="6 8" id="KW-0472">Membrane</keyword>
<dbReference type="PANTHER" id="PTHR30069">
    <property type="entry name" value="TONB-DEPENDENT OUTER MEMBRANE RECEPTOR"/>
    <property type="match status" value="1"/>
</dbReference>
<evidence type="ECO:0000256" key="3">
    <source>
        <dbReference type="ARBA" id="ARBA00022452"/>
    </source>
</evidence>
<dbReference type="Gene3D" id="2.170.130.10">
    <property type="entry name" value="TonB-dependent receptor, plug domain"/>
    <property type="match status" value="1"/>
</dbReference>
<dbReference type="Proteomes" id="UP001214250">
    <property type="component" value="Chromosome 1"/>
</dbReference>
<keyword evidence="4 8" id="KW-0812">Transmembrane</keyword>
<comment type="subcellular location">
    <subcellularLocation>
        <location evidence="1 8">Cell outer membrane</location>
        <topology evidence="1 8">Multi-pass membrane protein</topology>
    </subcellularLocation>
</comment>
<dbReference type="InterPro" id="IPR037066">
    <property type="entry name" value="Plug_dom_sf"/>
</dbReference>
<dbReference type="InterPro" id="IPR000531">
    <property type="entry name" value="Beta-barrel_TonB"/>
</dbReference>
<dbReference type="InterPro" id="IPR036942">
    <property type="entry name" value="Beta-barrel_TonB_sf"/>
</dbReference>
<evidence type="ECO:0000313" key="14">
    <source>
        <dbReference type="Proteomes" id="UP001214250"/>
    </source>
</evidence>
<evidence type="ECO:0000259" key="12">
    <source>
        <dbReference type="Pfam" id="PF07715"/>
    </source>
</evidence>
<dbReference type="Pfam" id="PF00593">
    <property type="entry name" value="TonB_dep_Rec_b-barrel"/>
    <property type="match status" value="1"/>
</dbReference>
<keyword evidence="13" id="KW-0675">Receptor</keyword>
<dbReference type="PANTHER" id="PTHR30069:SF27">
    <property type="entry name" value="BLL4766 PROTEIN"/>
    <property type="match status" value="1"/>
</dbReference>
<dbReference type="SUPFAM" id="SSF56935">
    <property type="entry name" value="Porins"/>
    <property type="match status" value="1"/>
</dbReference>
<keyword evidence="7 8" id="KW-0998">Cell outer membrane</keyword>
<reference evidence="13 14" key="1">
    <citation type="submission" date="2023-02" db="EMBL/GenBank/DDBJ databases">
        <title>Genome sequence of Lentisphaera profundi SAORIC-696.</title>
        <authorList>
            <person name="Kim e."/>
            <person name="Cho J.-C."/>
            <person name="Choi A."/>
            <person name="Kang I."/>
        </authorList>
    </citation>
    <scope>NUCLEOTIDE SEQUENCE [LARGE SCALE GENOMIC DNA]</scope>
    <source>
        <strain evidence="13 14">SAORIC-696</strain>
    </source>
</reference>
<evidence type="ECO:0000256" key="1">
    <source>
        <dbReference type="ARBA" id="ARBA00004571"/>
    </source>
</evidence>
<comment type="similarity">
    <text evidence="8 9">Belongs to the TonB-dependent receptor family.</text>
</comment>
<dbReference type="InterPro" id="IPR012910">
    <property type="entry name" value="Plug_dom"/>
</dbReference>
<keyword evidence="14" id="KW-1185">Reference proteome</keyword>
<evidence type="ECO:0000256" key="7">
    <source>
        <dbReference type="ARBA" id="ARBA00023237"/>
    </source>
</evidence>
<feature type="domain" description="TonB-dependent receptor-like beta-barrel" evidence="11">
    <location>
        <begin position="238"/>
        <end position="622"/>
    </location>
</feature>
<dbReference type="Pfam" id="PF07715">
    <property type="entry name" value="Plug"/>
    <property type="match status" value="1"/>
</dbReference>
<sequence length="654" mass="74154">MNYKRYFISLLVSGALFAQENEESSNTTNPTQETTPTETRFITASRDERPPETLAANVTIIGPEQIARSSARNVAELVKYEAGVDVKKKLNTPNSFRVDVRGFGEVASANTLILVDGRKINAPDLSGMNLGTIPLNRVEKVEIYRGGRSVLYGDNATGGVINIITRKENPDNKKAHTLTLSAEVGSYEYYRLGASLEGFSDDLYYAFDSSFTESDGYHDNSSNRTKTIGFSVVSTEFENLELFVAGGKSESHYNIPGPRNGQRDSASYDGYYGDLREQYITITPKYSITDKVDLELQMNYREAETKYTYPKAWGPSPERYTSEDISLSPKLTIRDRWNNINNTFIVGLDHRYSKMEDYGPDKTRRSTGAYIYNSSAFLDDTLFLDLGYRREAVRMNLNNDENYDTNDLDAFSAGVTYNYADHSKVFLSYDRSFRTQRVDELGGINFNEALDPQITKTWQTGIKHQFNDQWTADLTLFHIKSDNEIFYDSTLPGVRSPGQNTSYGQTKRTGVELGAQFQATDNLSLYANYTYMDAELEKDSLSDDANDGNTIPGVPEKFANFGFSWDFIDRWNLNMNAHWNDDQYAESDYANNADKQDSFITVDAKVTYTWEWLSVYGGVNNIFDEEYNEFTSTNGEYTAPERNFVTGFVITHEF</sequence>
<protein>
    <submittedName>
        <fullName evidence="13">TonB-dependent receptor</fullName>
    </submittedName>
</protein>
<keyword evidence="2 8" id="KW-0813">Transport</keyword>
<dbReference type="Gene3D" id="2.40.170.20">
    <property type="entry name" value="TonB-dependent receptor, beta-barrel domain"/>
    <property type="match status" value="1"/>
</dbReference>
<keyword evidence="5 9" id="KW-0798">TonB box</keyword>
<dbReference type="PROSITE" id="PS52016">
    <property type="entry name" value="TONB_DEPENDENT_REC_3"/>
    <property type="match status" value="1"/>
</dbReference>
<evidence type="ECO:0000256" key="8">
    <source>
        <dbReference type="PROSITE-ProRule" id="PRU01360"/>
    </source>
</evidence>
<feature type="region of interest" description="Disordered" evidence="10">
    <location>
        <begin position="20"/>
        <end position="39"/>
    </location>
</feature>
<evidence type="ECO:0000256" key="6">
    <source>
        <dbReference type="ARBA" id="ARBA00023136"/>
    </source>
</evidence>
<dbReference type="CDD" id="cd01347">
    <property type="entry name" value="ligand_gated_channel"/>
    <property type="match status" value="1"/>
</dbReference>
<organism evidence="13 14">
    <name type="scientific">Lentisphaera profundi</name>
    <dbReference type="NCBI Taxonomy" id="1658616"/>
    <lineage>
        <taxon>Bacteria</taxon>
        <taxon>Pseudomonadati</taxon>
        <taxon>Lentisphaerota</taxon>
        <taxon>Lentisphaeria</taxon>
        <taxon>Lentisphaerales</taxon>
        <taxon>Lentisphaeraceae</taxon>
        <taxon>Lentisphaera</taxon>
    </lineage>
</organism>
<name>A0ABY7VTX7_9BACT</name>